<dbReference type="AlphaFoldDB" id="A0A645IF24"/>
<evidence type="ECO:0000313" key="1">
    <source>
        <dbReference type="EMBL" id="MPN49887.1"/>
    </source>
</evidence>
<reference evidence="1" key="1">
    <citation type="submission" date="2019-08" db="EMBL/GenBank/DDBJ databases">
        <authorList>
            <person name="Kucharzyk K."/>
            <person name="Murdoch R.W."/>
            <person name="Higgins S."/>
            <person name="Loffler F."/>
        </authorList>
    </citation>
    <scope>NUCLEOTIDE SEQUENCE</scope>
</reference>
<protein>
    <submittedName>
        <fullName evidence="1">Uncharacterized protein</fullName>
    </submittedName>
</protein>
<dbReference type="InterPro" id="IPR045751">
    <property type="entry name" value="DUF6179"/>
</dbReference>
<proteinExistence type="predicted"/>
<organism evidence="1">
    <name type="scientific">bioreactor metagenome</name>
    <dbReference type="NCBI Taxonomy" id="1076179"/>
    <lineage>
        <taxon>unclassified sequences</taxon>
        <taxon>metagenomes</taxon>
        <taxon>ecological metagenomes</taxon>
    </lineage>
</organism>
<dbReference type="EMBL" id="VSSQ01113549">
    <property type="protein sequence ID" value="MPN49887.1"/>
    <property type="molecule type" value="Genomic_DNA"/>
</dbReference>
<comment type="caution">
    <text evidence="1">The sequence shown here is derived from an EMBL/GenBank/DDBJ whole genome shotgun (WGS) entry which is preliminary data.</text>
</comment>
<gene>
    <name evidence="1" type="ORF">SDC9_197511</name>
</gene>
<accession>A0A645IF24</accession>
<name>A0A645IF24_9ZZZZ</name>
<sequence length="127" mass="14822">MENRFCRRFKTEEINELLRSMGNIYVEMLVNIFQMVLQNLIGRSILKRDFLSVKISETDLRELYCILNGLEEKGLRQIIECAVCNIIEGMGIKDIQLQMYIKKVADDNCCMLKTCVDNNALNNFFIV</sequence>
<dbReference type="Pfam" id="PF19677">
    <property type="entry name" value="DUF6179"/>
    <property type="match status" value="1"/>
</dbReference>